<feature type="compositionally biased region" description="Polar residues" evidence="1">
    <location>
        <begin position="7"/>
        <end position="18"/>
    </location>
</feature>
<evidence type="ECO:0000256" key="1">
    <source>
        <dbReference type="SAM" id="MobiDB-lite"/>
    </source>
</evidence>
<gene>
    <name evidence="2" type="ORF">UFOVP407_2</name>
</gene>
<reference evidence="2" key="1">
    <citation type="submission" date="2020-04" db="EMBL/GenBank/DDBJ databases">
        <authorList>
            <person name="Chiriac C."/>
            <person name="Salcher M."/>
            <person name="Ghai R."/>
            <person name="Kavagutti S V."/>
        </authorList>
    </citation>
    <scope>NUCLEOTIDE SEQUENCE</scope>
</reference>
<accession>A0A6J5LZL0</accession>
<protein>
    <submittedName>
        <fullName evidence="2">Uncharacterized protein</fullName>
    </submittedName>
</protein>
<organism evidence="2">
    <name type="scientific">uncultured Caudovirales phage</name>
    <dbReference type="NCBI Taxonomy" id="2100421"/>
    <lineage>
        <taxon>Viruses</taxon>
        <taxon>Duplodnaviria</taxon>
        <taxon>Heunggongvirae</taxon>
        <taxon>Uroviricota</taxon>
        <taxon>Caudoviricetes</taxon>
        <taxon>Peduoviridae</taxon>
        <taxon>Maltschvirus</taxon>
        <taxon>Maltschvirus maltsch</taxon>
    </lineage>
</organism>
<sequence length="967" mass="102427">MSWPGQEVTSSPAPTSTGPRVLVPNARAAADAAAEDQRTAVELERLRLEQERVGLQRQQALMGSLPAGTRLNPQTGEIERIPGERPSRPLPENAANDLESQLGIYSALTNARRGFQDDFGGNAVTGALENTLQGVLGTGTPGQRAWWSRFQENDNIIRNQLFGAALTATEQAAFERTTITPRMTPSEIRRNLADREEIVRKALSRRVNRLRAANFNPDEIEAALGEFSGDFAPQQQRQPEGEQPAGPESGYRFEVAASGAGDDPGAGNRLPPGREGAYFGFLRRLDPGDVDGNERAITDWWQQNGNGLAITNARQVAEALRDGTRLSGVNYGDVDAEQAARLEERARAEGLRDPGSGGIGQSVDAFIRGAADVPTLGFADEIAAAGDTIFRGGTMADNLDYQRFIDQRDTQNNFPARFAGQVAGGFALPVGRFGTGVGGAAREGAAFGAGYGFGSGEGDIGDRLISGGVGATAGTFVGGGLGAAIERGTPAVRQFLDNRAAAGAGRRAERDAFIGAAQRNPDVPFMAADIPGNLGSGLATGLADRTLGAFPINRARGATDEALDTMATDTAQRLGAISTPEMAGEAAQQGARTWMAETRKRISDLEDAIPVDGAAPARVDETRTALANLNNEISSNPELAQQLRDPRLAGYQRALESGGLSWGDLRLFRSRIGELGGGPALQSDTRKSALDALYAAMSRDLEATAAATSPRALSQFKRAVAFERGFYNRVEGPIQQILGRDGHSLSGSAAFNRINSWAQEKTADTVRLARTLRSMPAEEAGAVRATIIDRLGDATDSAQNATGATFSTETFLTNWNKLDERAKSILFQGEHRQALDDIAAFATGRRRSRIFGNPSGTGYSVAAGAIGTVALANIPAALMTAAATLPTGALLASPRVARWMAALSRKPNERAARAHIARLDSIARSEPLIAADVLSLQQRLTDAFAGSPSRMAAQEDDNESNGVERRD</sequence>
<feature type="region of interest" description="Disordered" evidence="1">
    <location>
        <begin position="945"/>
        <end position="967"/>
    </location>
</feature>
<proteinExistence type="predicted"/>
<dbReference type="EMBL" id="LR796379">
    <property type="protein sequence ID" value="CAB4140025.1"/>
    <property type="molecule type" value="Genomic_DNA"/>
</dbReference>
<name>A0A6J5LZL0_9CAUD</name>
<evidence type="ECO:0000313" key="2">
    <source>
        <dbReference type="EMBL" id="CAB4140025.1"/>
    </source>
</evidence>
<feature type="region of interest" description="Disordered" evidence="1">
    <location>
        <begin position="1"/>
        <end position="22"/>
    </location>
</feature>